<keyword evidence="3" id="KW-1185">Reference proteome</keyword>
<feature type="chain" id="PRO_5035269634" evidence="1">
    <location>
        <begin position="20"/>
        <end position="289"/>
    </location>
</feature>
<sequence length="289" mass="32753">MKLAIYIISALFAMLNVSAVEIKGANGRSVDFAGILKASEAGLTVKVTSDSTPMLVAWEKIDLDDLKTSQPDIYRAYTQSSLGQKEVILKLGIYENYQTYDETIASLRKDLETEFHVPVPSSYDHWINNHRSRWDYDDYIREKAKYHQMINDLFGGMVVRTSNGMQVSSVYYSYYYSNYNWRYYSKTTAKRVLEYFGSSRDTFHDTLAYVQDNPILVLGVAEKLQSAKATLIQNGLAGVHTDHGTIEFVLDSSINALEGLAEGRAYNQKVTRVLGKMVHVAYKEQPKGE</sequence>
<dbReference type="AlphaFoldDB" id="A0A8J3DFU3"/>
<protein>
    <submittedName>
        <fullName evidence="2">Uncharacterized protein</fullName>
    </submittedName>
</protein>
<accession>A0A8J3DFU3</accession>
<dbReference type="EMBL" id="BMXG01000004">
    <property type="protein sequence ID" value="GHB94991.1"/>
    <property type="molecule type" value="Genomic_DNA"/>
</dbReference>
<reference evidence="2" key="2">
    <citation type="submission" date="2020-09" db="EMBL/GenBank/DDBJ databases">
        <authorList>
            <person name="Sun Q."/>
            <person name="Kim S."/>
        </authorList>
    </citation>
    <scope>NUCLEOTIDE SEQUENCE</scope>
    <source>
        <strain evidence="2">KCTC 12870</strain>
    </source>
</reference>
<comment type="caution">
    <text evidence="2">The sequence shown here is derived from an EMBL/GenBank/DDBJ whole genome shotgun (WGS) entry which is preliminary data.</text>
</comment>
<evidence type="ECO:0000313" key="3">
    <source>
        <dbReference type="Proteomes" id="UP000642829"/>
    </source>
</evidence>
<dbReference type="RefSeq" id="WP_189512158.1">
    <property type="nucleotide sequence ID" value="NZ_BMXG01000004.1"/>
</dbReference>
<organism evidence="2 3">
    <name type="scientific">Cerasicoccus arenae</name>
    <dbReference type="NCBI Taxonomy" id="424488"/>
    <lineage>
        <taxon>Bacteria</taxon>
        <taxon>Pseudomonadati</taxon>
        <taxon>Verrucomicrobiota</taxon>
        <taxon>Opitutia</taxon>
        <taxon>Puniceicoccales</taxon>
        <taxon>Cerasicoccaceae</taxon>
        <taxon>Cerasicoccus</taxon>
    </lineage>
</organism>
<feature type="signal peptide" evidence="1">
    <location>
        <begin position="1"/>
        <end position="19"/>
    </location>
</feature>
<evidence type="ECO:0000313" key="2">
    <source>
        <dbReference type="EMBL" id="GHB94991.1"/>
    </source>
</evidence>
<gene>
    <name evidence="2" type="ORF">GCM10007047_08200</name>
</gene>
<dbReference type="Proteomes" id="UP000642829">
    <property type="component" value="Unassembled WGS sequence"/>
</dbReference>
<keyword evidence="1" id="KW-0732">Signal</keyword>
<evidence type="ECO:0000256" key="1">
    <source>
        <dbReference type="SAM" id="SignalP"/>
    </source>
</evidence>
<proteinExistence type="predicted"/>
<name>A0A8J3DFU3_9BACT</name>
<reference evidence="2" key="1">
    <citation type="journal article" date="2014" name="Int. J. Syst. Evol. Microbiol.">
        <title>Complete genome sequence of Corynebacterium casei LMG S-19264T (=DSM 44701T), isolated from a smear-ripened cheese.</title>
        <authorList>
            <consortium name="US DOE Joint Genome Institute (JGI-PGF)"/>
            <person name="Walter F."/>
            <person name="Albersmeier A."/>
            <person name="Kalinowski J."/>
            <person name="Ruckert C."/>
        </authorList>
    </citation>
    <scope>NUCLEOTIDE SEQUENCE</scope>
    <source>
        <strain evidence="2">KCTC 12870</strain>
    </source>
</reference>